<name>A0A101FWM4_9CHLR</name>
<comment type="catalytic activity">
    <reaction evidence="10">
        <text>nicotinate beta-D-ribonucleotide + ATP + H(+) = deamido-NAD(+) + diphosphate</text>
        <dbReference type="Rhea" id="RHEA:22860"/>
        <dbReference type="ChEBI" id="CHEBI:15378"/>
        <dbReference type="ChEBI" id="CHEBI:30616"/>
        <dbReference type="ChEBI" id="CHEBI:33019"/>
        <dbReference type="ChEBI" id="CHEBI:57502"/>
        <dbReference type="ChEBI" id="CHEBI:58437"/>
        <dbReference type="EC" id="2.7.7.18"/>
    </reaction>
</comment>
<feature type="domain" description="Cytidyltransferase-like" evidence="11">
    <location>
        <begin position="2"/>
        <end position="153"/>
    </location>
</feature>
<evidence type="ECO:0000256" key="1">
    <source>
        <dbReference type="ARBA" id="ARBA00002324"/>
    </source>
</evidence>
<dbReference type="NCBIfam" id="TIGR00482">
    <property type="entry name" value="nicotinate (nicotinamide) nucleotide adenylyltransferase"/>
    <property type="match status" value="1"/>
</dbReference>
<organism evidence="12 13">
    <name type="scientific">Anaerolinea thermophila</name>
    <dbReference type="NCBI Taxonomy" id="167964"/>
    <lineage>
        <taxon>Bacteria</taxon>
        <taxon>Bacillati</taxon>
        <taxon>Chloroflexota</taxon>
        <taxon>Anaerolineae</taxon>
        <taxon>Anaerolineales</taxon>
        <taxon>Anaerolineaceae</taxon>
        <taxon>Anaerolinea</taxon>
    </lineage>
</organism>
<sequence>LAAEARDQLKLDCTIWVLTPDPPHKQGKEVSSLEHRLNMVELAIGEDDGFSLSRVDIDRPGPHYAVDMAHILREAYGDKELIYLMGGDSLDDLPKWYKTKEFLSVLDGIGVMRRPGDDIDLSELYTALPELKDKLNFVTAPLLEISAEQIRRRARQNRAYRYYVLPKIYEYIREHQIYQD</sequence>
<evidence type="ECO:0000256" key="10">
    <source>
        <dbReference type="ARBA" id="ARBA00048721"/>
    </source>
</evidence>
<evidence type="ECO:0000256" key="2">
    <source>
        <dbReference type="ARBA" id="ARBA00005019"/>
    </source>
</evidence>
<proteinExistence type="predicted"/>
<dbReference type="GO" id="GO:0005524">
    <property type="term" value="F:ATP binding"/>
    <property type="evidence" value="ECO:0007669"/>
    <property type="project" value="UniProtKB-KW"/>
</dbReference>
<comment type="caution">
    <text evidence="12">The sequence shown here is derived from an EMBL/GenBank/DDBJ whole genome shotgun (WGS) entry which is preliminary data.</text>
</comment>
<evidence type="ECO:0000256" key="3">
    <source>
        <dbReference type="ARBA" id="ARBA00012389"/>
    </source>
</evidence>
<gene>
    <name evidence="12" type="ORF">XD73_1477</name>
</gene>
<dbReference type="InterPro" id="IPR014729">
    <property type="entry name" value="Rossmann-like_a/b/a_fold"/>
</dbReference>
<dbReference type="InterPro" id="IPR004821">
    <property type="entry name" value="Cyt_trans-like"/>
</dbReference>
<evidence type="ECO:0000259" key="11">
    <source>
        <dbReference type="Pfam" id="PF01467"/>
    </source>
</evidence>
<dbReference type="Gene3D" id="3.40.50.620">
    <property type="entry name" value="HUPs"/>
    <property type="match status" value="1"/>
</dbReference>
<keyword evidence="8" id="KW-0067">ATP-binding</keyword>
<dbReference type="SUPFAM" id="SSF52374">
    <property type="entry name" value="Nucleotidylyl transferase"/>
    <property type="match status" value="1"/>
</dbReference>
<keyword evidence="9" id="KW-0520">NAD</keyword>
<dbReference type="PANTHER" id="PTHR39321">
    <property type="entry name" value="NICOTINATE-NUCLEOTIDE ADENYLYLTRANSFERASE-RELATED"/>
    <property type="match status" value="1"/>
</dbReference>
<dbReference type="AlphaFoldDB" id="A0A101FWM4"/>
<dbReference type="GO" id="GO:0009435">
    <property type="term" value="P:NAD+ biosynthetic process"/>
    <property type="evidence" value="ECO:0007669"/>
    <property type="project" value="UniProtKB-UniPathway"/>
</dbReference>
<dbReference type="InterPro" id="IPR005248">
    <property type="entry name" value="NadD/NMNAT"/>
</dbReference>
<comment type="pathway">
    <text evidence="2">Cofactor biosynthesis; NAD(+) biosynthesis; deamido-NAD(+) from nicotinate D-ribonucleotide: step 1/1.</text>
</comment>
<keyword evidence="6 12" id="KW-0548">Nucleotidyltransferase</keyword>
<dbReference type="EC" id="2.7.7.18" evidence="3"/>
<feature type="non-terminal residue" evidence="12">
    <location>
        <position position="1"/>
    </location>
</feature>
<evidence type="ECO:0000313" key="13">
    <source>
        <dbReference type="Proteomes" id="UP000064249"/>
    </source>
</evidence>
<evidence type="ECO:0000256" key="8">
    <source>
        <dbReference type="ARBA" id="ARBA00022840"/>
    </source>
</evidence>
<dbReference type="UniPathway" id="UPA00253">
    <property type="reaction ID" value="UER00332"/>
</dbReference>
<comment type="function">
    <text evidence="1">Catalyzes the reversible adenylation of nicotinate mononucleotide (NaMN) to nicotinic acid adenine dinucleotide (NaAD).</text>
</comment>
<keyword evidence="7" id="KW-0547">Nucleotide-binding</keyword>
<dbReference type="GO" id="GO:0004515">
    <property type="term" value="F:nicotinate-nucleotide adenylyltransferase activity"/>
    <property type="evidence" value="ECO:0007669"/>
    <property type="project" value="UniProtKB-EC"/>
</dbReference>
<accession>A0A101FWM4</accession>
<evidence type="ECO:0000256" key="7">
    <source>
        <dbReference type="ARBA" id="ARBA00022741"/>
    </source>
</evidence>
<protein>
    <recommendedName>
        <fullName evidence="3">nicotinate-nucleotide adenylyltransferase</fullName>
        <ecNumber evidence="3">2.7.7.18</ecNumber>
    </recommendedName>
</protein>
<dbReference type="CDD" id="cd02165">
    <property type="entry name" value="NMNAT"/>
    <property type="match status" value="1"/>
</dbReference>
<keyword evidence="4" id="KW-0662">Pyridine nucleotide biosynthesis</keyword>
<dbReference type="PANTHER" id="PTHR39321:SF3">
    <property type="entry name" value="PHOSPHOPANTETHEINE ADENYLYLTRANSFERASE"/>
    <property type="match status" value="1"/>
</dbReference>
<evidence type="ECO:0000256" key="4">
    <source>
        <dbReference type="ARBA" id="ARBA00022642"/>
    </source>
</evidence>
<reference evidence="12 13" key="1">
    <citation type="journal article" date="2015" name="MBio">
        <title>Genome-Resolved Metagenomic Analysis Reveals Roles for Candidate Phyla and Other Microbial Community Members in Biogeochemical Transformations in Oil Reservoirs.</title>
        <authorList>
            <person name="Hu P."/>
            <person name="Tom L."/>
            <person name="Singh A."/>
            <person name="Thomas B.C."/>
            <person name="Baker B.J."/>
            <person name="Piceno Y.M."/>
            <person name="Andersen G.L."/>
            <person name="Banfield J.F."/>
        </authorList>
    </citation>
    <scope>NUCLEOTIDE SEQUENCE [LARGE SCALE GENOMIC DNA]</scope>
    <source>
        <strain evidence="12">46_16</strain>
    </source>
</reference>
<dbReference type="Proteomes" id="UP000064249">
    <property type="component" value="Unassembled WGS sequence"/>
</dbReference>
<evidence type="ECO:0000313" key="12">
    <source>
        <dbReference type="EMBL" id="KUK45647.1"/>
    </source>
</evidence>
<evidence type="ECO:0000256" key="9">
    <source>
        <dbReference type="ARBA" id="ARBA00023027"/>
    </source>
</evidence>
<evidence type="ECO:0000256" key="5">
    <source>
        <dbReference type="ARBA" id="ARBA00022679"/>
    </source>
</evidence>
<keyword evidence="5 12" id="KW-0808">Transferase</keyword>
<evidence type="ECO:0000256" key="6">
    <source>
        <dbReference type="ARBA" id="ARBA00022695"/>
    </source>
</evidence>
<dbReference type="EMBL" id="LGFU01000203">
    <property type="protein sequence ID" value="KUK45647.1"/>
    <property type="molecule type" value="Genomic_DNA"/>
</dbReference>
<dbReference type="Pfam" id="PF01467">
    <property type="entry name" value="CTP_transf_like"/>
    <property type="match status" value="1"/>
</dbReference>